<feature type="transmembrane region" description="Helical" evidence="1">
    <location>
        <begin position="244"/>
        <end position="263"/>
    </location>
</feature>
<dbReference type="InterPro" id="IPR031100">
    <property type="entry name" value="LOG_fam"/>
</dbReference>
<dbReference type="Gene3D" id="3.40.50.450">
    <property type="match status" value="1"/>
</dbReference>
<dbReference type="VEuPathDB" id="PlasmoDB:Py17XNL_000704245"/>
<dbReference type="OMA" id="TRKFWMV"/>
<dbReference type="OrthoDB" id="414463at2759"/>
<dbReference type="GO" id="GO:0005829">
    <property type="term" value="C:cytosol"/>
    <property type="evidence" value="ECO:0007669"/>
    <property type="project" value="TreeGrafter"/>
</dbReference>
<dbReference type="RefSeq" id="XP_022811817.1">
    <property type="nucleotide sequence ID" value="XM_022955553.1"/>
</dbReference>
<dbReference type="Proteomes" id="UP000072874">
    <property type="component" value="Chromosome 7"/>
</dbReference>
<evidence type="ECO:0000313" key="2">
    <source>
        <dbReference type="EMBL" id="CDU17279.1"/>
    </source>
</evidence>
<reference evidence="2" key="3">
    <citation type="submission" date="2014-05" db="EMBL/GenBank/DDBJ databases">
        <authorList>
            <person name="Aslett A.Martin."/>
            <person name="De Silva Nishadi"/>
        </authorList>
    </citation>
    <scope>NUCLEOTIDE SEQUENCE</scope>
    <source>
        <strain evidence="2">YM</strain>
    </source>
</reference>
<organism evidence="2 5">
    <name type="scientific">Plasmodium yoelii</name>
    <dbReference type="NCBI Taxonomy" id="5861"/>
    <lineage>
        <taxon>Eukaryota</taxon>
        <taxon>Sar</taxon>
        <taxon>Alveolata</taxon>
        <taxon>Apicomplexa</taxon>
        <taxon>Aconoidasida</taxon>
        <taxon>Haemosporida</taxon>
        <taxon>Plasmodiidae</taxon>
        <taxon>Plasmodium</taxon>
        <taxon>Plasmodium (Vinckeia)</taxon>
    </lineage>
</organism>
<dbReference type="EMBL" id="LK934635">
    <property type="protein sequence ID" value="CDU17279.1"/>
    <property type="molecule type" value="Genomic_DNA"/>
</dbReference>
<dbReference type="VEuPathDB" id="PlasmoDB:PY17X_0715900"/>
<dbReference type="VEuPathDB" id="PlasmoDB:PY00544"/>
<dbReference type="InterPro" id="IPR052341">
    <property type="entry name" value="LOG_family_nucleotidases"/>
</dbReference>
<evidence type="ECO:0000313" key="4">
    <source>
        <dbReference type="Proteomes" id="UP000072874"/>
    </source>
</evidence>
<sequence length="347" mass="40009">MEIINEKDNNKINNILSNDTQIIKDMLKDNFQCDKEERLVRILSEFSTVQDCLRNEGIFFTVVIFGSSRAVSYETYESNKIKYENQLKEFNEKQKNNIPLSDIEIKQYEQTKKDLDRLQKLKWSIKYYSQISELSKKLTLFFETQEGQEAVKNMSSQLPKTHHLFKNKSIETQENGEITGSNKITVAVCTGGGPGFMEAANKGSKEANGKSLGFSITLPFEKGANQYVDENLSFKFHYFFTRKFWLVYLSLAFIIMPGGFGTLDELMEILTLKQCKRFKRHVPIILFGKQFWTSILNFDMLAEYGLISKDDLASLFITDSIEEAYECVINFLKNSNPTTPKEINNSS</sequence>
<evidence type="ECO:0000313" key="5">
    <source>
        <dbReference type="Proteomes" id="UP000072904"/>
    </source>
</evidence>
<dbReference type="PANTHER" id="PTHR43393:SF3">
    <property type="entry name" value="LYSINE DECARBOXYLASE-LIKE PROTEIN"/>
    <property type="match status" value="1"/>
</dbReference>
<dbReference type="KEGG" id="pyo:PY17X_0715900"/>
<proteinExistence type="predicted"/>
<dbReference type="Proteomes" id="UP000072904">
    <property type="component" value="Chromosome 7"/>
</dbReference>
<dbReference type="VEuPathDB" id="PlasmoDB:PYYM_0715800"/>
<reference evidence="4 5" key="1">
    <citation type="journal article" date="2014" name="BMC Biol.">
        <title>A comprehensive evaluation of rodent malaria parasite genomes and gene expression.</title>
        <authorList>
            <person name="Otto T.D."/>
            <person name="Bohme U."/>
            <person name="Jackson A.P."/>
            <person name="Hunt M."/>
            <person name="Franke-Fayard B."/>
            <person name="Hoeijmakers W.A."/>
            <person name="Religa A.A."/>
            <person name="Robertson L."/>
            <person name="Sanders M."/>
            <person name="Ogun S.A."/>
            <person name="Cunningham D."/>
            <person name="Erhart A."/>
            <person name="Billker O."/>
            <person name="Khan S.M."/>
            <person name="Stunnenberg H.G."/>
            <person name="Langhorne J."/>
            <person name="Holder A.A."/>
            <person name="Waters A.P."/>
            <person name="Newbold C.I."/>
            <person name="Pain A."/>
            <person name="Berriman M."/>
            <person name="Janse C.J."/>
        </authorList>
    </citation>
    <scope>NUCLEOTIDE SEQUENCE [LARGE SCALE GENOMIC DNA]</scope>
    <source>
        <strain evidence="3 4">17X</strain>
        <strain evidence="2 5">YM</strain>
    </source>
</reference>
<evidence type="ECO:0000256" key="1">
    <source>
        <dbReference type="SAM" id="Phobius"/>
    </source>
</evidence>
<keyword evidence="1" id="KW-0812">Transmembrane</keyword>
<gene>
    <name evidence="3" type="ORF">PY17X_0715900</name>
    <name evidence="2" type="ORF">PYYM_0715800</name>
</gene>
<dbReference type="GeneID" id="3790545"/>
<dbReference type="AlphaFoldDB" id="A0A077Y333"/>
<dbReference type="PANTHER" id="PTHR43393">
    <property type="entry name" value="CYTOKININ RIBOSIDE 5'-MONOPHOSPHATE PHOSPHORIBOHYDROLASE"/>
    <property type="match status" value="1"/>
</dbReference>
<reference evidence="3" key="4">
    <citation type="submission" date="2019-05" db="EMBL/GenBank/DDBJ databases">
        <authorList>
            <consortium name="Pathogen Informatics"/>
        </authorList>
    </citation>
    <scope>NUCLEOTIDE SEQUENCE</scope>
    <source>
        <strain evidence="3">17X</strain>
    </source>
</reference>
<dbReference type="EMBL" id="LM993661">
    <property type="protein sequence ID" value="VTZ76496.1"/>
    <property type="molecule type" value="Genomic_DNA"/>
</dbReference>
<dbReference type="SUPFAM" id="SSF102405">
    <property type="entry name" value="MCP/YpsA-like"/>
    <property type="match status" value="1"/>
</dbReference>
<evidence type="ECO:0000313" key="3">
    <source>
        <dbReference type="EMBL" id="VTZ76496.1"/>
    </source>
</evidence>
<keyword evidence="1" id="KW-1133">Transmembrane helix</keyword>
<name>A0A077Y333_PLAYE</name>
<accession>A0A077Y333</accession>
<keyword evidence="1" id="KW-0472">Membrane</keyword>
<dbReference type="Pfam" id="PF03641">
    <property type="entry name" value="Lysine_decarbox"/>
    <property type="match status" value="1"/>
</dbReference>
<reference evidence="3" key="2">
    <citation type="submission" date="2014-05" db="EMBL/GenBank/DDBJ databases">
        <authorList>
            <person name="Aslett M.A."/>
            <person name="De Silva N."/>
        </authorList>
    </citation>
    <scope>NUCLEOTIDE SEQUENCE</scope>
    <source>
        <strain evidence="3">17X</strain>
    </source>
</reference>
<protein>
    <submittedName>
        <fullName evidence="2">Lysine decarboxylase-like protein, putative</fullName>
    </submittedName>
</protein>